<dbReference type="AlphaFoldDB" id="A0A1C7MGL6"/>
<organism evidence="2 3">
    <name type="scientific">Grifola frondosa</name>
    <name type="common">Maitake</name>
    <name type="synonym">Polyporus frondosus</name>
    <dbReference type="NCBI Taxonomy" id="5627"/>
    <lineage>
        <taxon>Eukaryota</taxon>
        <taxon>Fungi</taxon>
        <taxon>Dikarya</taxon>
        <taxon>Basidiomycota</taxon>
        <taxon>Agaricomycotina</taxon>
        <taxon>Agaricomycetes</taxon>
        <taxon>Polyporales</taxon>
        <taxon>Grifolaceae</taxon>
        <taxon>Grifola</taxon>
    </lineage>
</organism>
<evidence type="ECO:0000256" key="1">
    <source>
        <dbReference type="SAM" id="Phobius"/>
    </source>
</evidence>
<protein>
    <submittedName>
        <fullName evidence="2">Uncharacterized protein</fullName>
    </submittedName>
</protein>
<name>A0A1C7MGL6_GRIFR</name>
<accession>A0A1C7MGL6</accession>
<keyword evidence="3" id="KW-1185">Reference proteome</keyword>
<keyword evidence="1" id="KW-0472">Membrane</keyword>
<keyword evidence="1" id="KW-1133">Transmembrane helix</keyword>
<dbReference type="EMBL" id="LUGG01000003">
    <property type="protein sequence ID" value="OBZ76055.1"/>
    <property type="molecule type" value="Genomic_DNA"/>
</dbReference>
<sequence>MRYGSPVPPQESNVGADNNRTFLKASSTCLRNHRQLRFLEFMSSAQCDRLICIIQIFRIATLALLISMGFSLYSYVLPCIPKSEASFG</sequence>
<gene>
    <name evidence="2" type="ORF">A0H81_03319</name>
</gene>
<dbReference type="Proteomes" id="UP000092993">
    <property type="component" value="Unassembled WGS sequence"/>
</dbReference>
<evidence type="ECO:0000313" key="2">
    <source>
        <dbReference type="EMBL" id="OBZ76055.1"/>
    </source>
</evidence>
<comment type="caution">
    <text evidence="2">The sequence shown here is derived from an EMBL/GenBank/DDBJ whole genome shotgun (WGS) entry which is preliminary data.</text>
</comment>
<reference evidence="2 3" key="1">
    <citation type="submission" date="2016-03" db="EMBL/GenBank/DDBJ databases">
        <title>Whole genome sequencing of Grifola frondosa 9006-11.</title>
        <authorList>
            <person name="Min B."/>
            <person name="Park H."/>
            <person name="Kim J.-G."/>
            <person name="Cho H."/>
            <person name="Oh Y.-L."/>
            <person name="Kong W.-S."/>
            <person name="Choi I.-G."/>
        </authorList>
    </citation>
    <scope>NUCLEOTIDE SEQUENCE [LARGE SCALE GENOMIC DNA]</scope>
    <source>
        <strain evidence="2 3">9006-11</strain>
    </source>
</reference>
<proteinExistence type="predicted"/>
<feature type="transmembrane region" description="Helical" evidence="1">
    <location>
        <begin position="50"/>
        <end position="76"/>
    </location>
</feature>
<evidence type="ECO:0000313" key="3">
    <source>
        <dbReference type="Proteomes" id="UP000092993"/>
    </source>
</evidence>
<keyword evidence="1" id="KW-0812">Transmembrane</keyword>